<evidence type="ECO:0000313" key="2">
    <source>
        <dbReference type="EMBL" id="MRN56852.1"/>
    </source>
</evidence>
<dbReference type="AlphaFoldDB" id="A0A7X2HB33"/>
<feature type="region of interest" description="Disordered" evidence="1">
    <location>
        <begin position="14"/>
        <end position="34"/>
    </location>
</feature>
<name>A0A7X2HB33_9BACL</name>
<feature type="compositionally biased region" description="Basic and acidic residues" evidence="1">
    <location>
        <begin position="14"/>
        <end position="28"/>
    </location>
</feature>
<protein>
    <recommendedName>
        <fullName evidence="4">Tail fiber protein</fullName>
    </recommendedName>
</protein>
<organism evidence="2 3">
    <name type="scientific">Paenibacillus monticola</name>
    <dbReference type="NCBI Taxonomy" id="2666075"/>
    <lineage>
        <taxon>Bacteria</taxon>
        <taxon>Bacillati</taxon>
        <taxon>Bacillota</taxon>
        <taxon>Bacilli</taxon>
        <taxon>Bacillales</taxon>
        <taxon>Paenibacillaceae</taxon>
        <taxon>Paenibacillus</taxon>
    </lineage>
</organism>
<dbReference type="Proteomes" id="UP000463051">
    <property type="component" value="Unassembled WGS sequence"/>
</dbReference>
<evidence type="ECO:0000256" key="1">
    <source>
        <dbReference type="SAM" id="MobiDB-lite"/>
    </source>
</evidence>
<proteinExistence type="predicted"/>
<evidence type="ECO:0008006" key="4">
    <source>
        <dbReference type="Google" id="ProtNLM"/>
    </source>
</evidence>
<accession>A0A7X2HB33</accession>
<comment type="caution">
    <text evidence="2">The sequence shown here is derived from an EMBL/GenBank/DDBJ whole genome shotgun (WGS) entry which is preliminary data.</text>
</comment>
<sequence length="569" mass="59964">MAYNKQIWKDEIPDLSRPIKDASGKQKTDPQTGRPLYELIQEGTRITSERLNHLEDGVENGQGQLEVLSEEVDTHVSDVSRHLTAAERVTWNARETQAGAQQKADASLASAKSYADTQLLTKADKNSIYSKMETDQRIEAVVGAAPDALDTLKEIGDALNNDPNFAATVINALALKLNISSYTAADVLAKLLTVDTDDSGLNASTLQSKTLAQIVQGTLSFAVTTGTATAYIAALTPALAALNAGIRLSFKAHVASGDNPTLNANGLGARPIRKPNGLAAKLTLNGVYTVVYDGTDFILQGEGGEYGTAIDSDVVAGKTIGTDNGLVPGTLIDRRATDTIPGEGTAYLGNGQLAIYVPTGAYESEQRVTAVDTDFIPANFRADKETFGMQGSLPVITNGGDPAIGVGQWPDGALAVYPAEGYRKGGPGAGEIKVSPAQLQAAYPSLLASNVKRGVPLAGLVGTMPEYHEQYVFVTVPAGTSVAVDSNSTGLTFSDFRGAYMNRVGSLTADDALTVFSGGWRKVQPTSANLRFADYSFTLSGGKVIHVSLNVINQSATNFNVYVTFFGLV</sequence>
<evidence type="ECO:0000313" key="3">
    <source>
        <dbReference type="Proteomes" id="UP000463051"/>
    </source>
</evidence>
<dbReference type="EMBL" id="WJXB01000016">
    <property type="protein sequence ID" value="MRN56852.1"/>
    <property type="molecule type" value="Genomic_DNA"/>
</dbReference>
<gene>
    <name evidence="2" type="ORF">GJB61_28275</name>
</gene>
<keyword evidence="3" id="KW-1185">Reference proteome</keyword>
<dbReference type="RefSeq" id="WP_154122346.1">
    <property type="nucleotide sequence ID" value="NZ_WJXB01000016.1"/>
</dbReference>
<reference evidence="2 3" key="1">
    <citation type="submission" date="2019-11" db="EMBL/GenBank/DDBJ databases">
        <title>Paenibacillus monticola sp. nov., a novel PGPR strain isolated from mountain sample in China.</title>
        <authorList>
            <person name="Zhao Q."/>
            <person name="Li H.-P."/>
            <person name="Zhang J.-L."/>
        </authorList>
    </citation>
    <scope>NUCLEOTIDE SEQUENCE [LARGE SCALE GENOMIC DNA]</scope>
    <source>
        <strain evidence="2 3">LC-T2</strain>
    </source>
</reference>